<sequence length="421" mass="45068">MNGVTIDKGDVGAAVNPLADAISGLLINGVEVESSESVTGVTNGTLYKLEKIKDAEAMGIDAAYDVDNDLRVYRHITEFYRMAGAGTPLYLVIGSLSSSMEDLITNYGEQMIIDAGGEIRRIAVAYNQPADYTPTLVDGLEETVRASIALAQELTEFAWDTNRPCNIFLEGRGISGLAASQLNLRNIEVSGVVMQYSNVSIMIGQDWDYADSLTGESKKFADVGTLLGVSASISVNQNIGEVETLDISDANNTIWVTAGLSNHKKITAVETDLSEYDSKGYIFGISYTGITGFRLNDDHVCAPEVVDSSGYFNENTIAHGLTMGKAKRELLTRLLPKVKTVVPVDTSTGKLTTGMIKYFEGIGNTAFDYMAGQGLISGGETVVDPDSDLLTGDKELLVSFTIVPTGTIKKISGTINLKTTL</sequence>
<evidence type="ECO:0000313" key="2">
    <source>
        <dbReference type="Proteomes" id="UP000019402"/>
    </source>
</evidence>
<dbReference type="eggNOG" id="ENOG5032R4D">
    <property type="taxonomic scope" value="Bacteria"/>
</dbReference>
<dbReference type="EMBL" id="BAMD01000099">
    <property type="protein sequence ID" value="GAF05595.1"/>
    <property type="molecule type" value="Genomic_DNA"/>
</dbReference>
<proteinExistence type="predicted"/>
<dbReference type="STRING" id="869213.GCA_000517085_01870"/>
<comment type="caution">
    <text evidence="1">The sequence shown here is derived from an EMBL/GenBank/DDBJ whole genome shotgun (WGS) entry which is preliminary data.</text>
</comment>
<keyword evidence="2" id="KW-1185">Reference proteome</keyword>
<evidence type="ECO:0000313" key="1">
    <source>
        <dbReference type="EMBL" id="GAF05595.1"/>
    </source>
</evidence>
<organism evidence="1 2">
    <name type="scientific">Saccharicrinis fermentans DSM 9555 = JCM 21142</name>
    <dbReference type="NCBI Taxonomy" id="869213"/>
    <lineage>
        <taxon>Bacteria</taxon>
        <taxon>Pseudomonadati</taxon>
        <taxon>Bacteroidota</taxon>
        <taxon>Bacteroidia</taxon>
        <taxon>Marinilabiliales</taxon>
        <taxon>Marinilabiliaceae</taxon>
        <taxon>Saccharicrinis</taxon>
    </lineage>
</organism>
<reference evidence="1 2" key="1">
    <citation type="journal article" date="2014" name="Genome Announc.">
        <title>Draft Genome Sequence of Cytophaga fermentans JCM 21142T, a Facultative Anaerobe Isolated from Marine Mud.</title>
        <authorList>
            <person name="Starns D."/>
            <person name="Oshima K."/>
            <person name="Suda W."/>
            <person name="Iino T."/>
            <person name="Yuki M."/>
            <person name="Inoue J."/>
            <person name="Kitamura K."/>
            <person name="Iida T."/>
            <person name="Darby A."/>
            <person name="Hattori M."/>
            <person name="Ohkuma M."/>
        </authorList>
    </citation>
    <scope>NUCLEOTIDE SEQUENCE [LARGE SCALE GENOMIC DNA]</scope>
    <source>
        <strain evidence="1 2">JCM 21142</strain>
    </source>
</reference>
<evidence type="ECO:0008006" key="3">
    <source>
        <dbReference type="Google" id="ProtNLM"/>
    </source>
</evidence>
<dbReference type="InterPro" id="IPR019694">
    <property type="entry name" value="Phage_HP1_Orf23"/>
</dbReference>
<dbReference type="Proteomes" id="UP000019402">
    <property type="component" value="Unassembled WGS sequence"/>
</dbReference>
<dbReference type="RefSeq" id="WP_027471586.1">
    <property type="nucleotide sequence ID" value="NZ_BAMD01000099.1"/>
</dbReference>
<name>W7Y412_9BACT</name>
<dbReference type="OrthoDB" id="1041499at2"/>
<gene>
    <name evidence="1" type="ORF">JCM21142_104335</name>
</gene>
<dbReference type="AlphaFoldDB" id="W7Y412"/>
<protein>
    <recommendedName>
        <fullName evidence="3">Phage tail sheath protein</fullName>
    </recommendedName>
</protein>
<accession>W7Y412</accession>
<dbReference type="Pfam" id="PF10758">
    <property type="entry name" value="DUF2586"/>
    <property type="match status" value="1"/>
</dbReference>